<keyword evidence="3" id="KW-1003">Cell membrane</keyword>
<proteinExistence type="inferred from homology"/>
<evidence type="ECO:0000256" key="1">
    <source>
        <dbReference type="ARBA" id="ARBA00004651"/>
    </source>
</evidence>
<feature type="transmembrane region" description="Helical" evidence="7">
    <location>
        <begin position="117"/>
        <end position="137"/>
    </location>
</feature>
<dbReference type="RefSeq" id="WP_113029692.1">
    <property type="nucleotide sequence ID" value="NZ_QMFB01000002.1"/>
</dbReference>
<keyword evidence="9" id="KW-1185">Reference proteome</keyword>
<dbReference type="InterPro" id="IPR003370">
    <property type="entry name" value="Chromate_transpt"/>
</dbReference>
<evidence type="ECO:0000256" key="7">
    <source>
        <dbReference type="SAM" id="Phobius"/>
    </source>
</evidence>
<dbReference type="PANTHER" id="PTHR43663">
    <property type="entry name" value="CHROMATE TRANSPORT PROTEIN-RELATED"/>
    <property type="match status" value="1"/>
</dbReference>
<feature type="transmembrane region" description="Helical" evidence="7">
    <location>
        <begin position="85"/>
        <end position="111"/>
    </location>
</feature>
<reference evidence="8 9" key="1">
    <citation type="journal article" date="2009" name="Int. J. Syst. Evol. Microbiol.">
        <title>Paenibacillus contaminans sp. nov., isolated from a contaminated laboratory plate.</title>
        <authorList>
            <person name="Chou J.H."/>
            <person name="Lee J.H."/>
            <person name="Lin M.C."/>
            <person name="Chang P.S."/>
            <person name="Arun A.B."/>
            <person name="Young C.C."/>
            <person name="Chen W.M."/>
        </authorList>
    </citation>
    <scope>NUCLEOTIDE SEQUENCE [LARGE SCALE GENOMIC DNA]</scope>
    <source>
        <strain evidence="8 9">CKOBP-6</strain>
    </source>
</reference>
<comment type="caution">
    <text evidence="8">The sequence shown here is derived from an EMBL/GenBank/DDBJ whole genome shotgun (WGS) entry which is preliminary data.</text>
</comment>
<dbReference type="OrthoDB" id="9027281at2"/>
<evidence type="ECO:0000256" key="3">
    <source>
        <dbReference type="ARBA" id="ARBA00022475"/>
    </source>
</evidence>
<sequence>MGKQTVSANWRLLADIFWSFFKIAPVTFGGGYAMIPVIEREVVEKRGWITEEEMVDALSIAGSAPGGVGVNAATFIGFRTGGIKGAIAAVIGITLPTFLIVLALSFVFIWLDGNAKMTAAFEGIKSAVVAMIAYAAYRIGRSAVFDKATLATVIGAVAVLLFVKMNPIIVMALGALLGIGLVKLKEKLGMAVRLEKNEQSGDEAGQDKGKPFYRYDDYYIGEGI</sequence>
<name>A0A329MSF4_9BACL</name>
<keyword evidence="4 7" id="KW-0812">Transmembrane</keyword>
<gene>
    <name evidence="8" type="ORF">DQG23_04870</name>
</gene>
<dbReference type="PANTHER" id="PTHR43663:SF2">
    <property type="entry name" value="CHROMATE TRANSPORT PROTEIN-RELATED"/>
    <property type="match status" value="1"/>
</dbReference>
<feature type="transmembrane region" description="Helical" evidence="7">
    <location>
        <begin position="12"/>
        <end position="38"/>
    </location>
</feature>
<evidence type="ECO:0000313" key="9">
    <source>
        <dbReference type="Proteomes" id="UP000250369"/>
    </source>
</evidence>
<dbReference type="InterPro" id="IPR052518">
    <property type="entry name" value="CHR_Transporter"/>
</dbReference>
<comment type="subcellular location">
    <subcellularLocation>
        <location evidence="1">Cell membrane</location>
        <topology evidence="1">Multi-pass membrane protein</topology>
    </subcellularLocation>
</comment>
<keyword evidence="6 7" id="KW-0472">Membrane</keyword>
<organism evidence="8 9">
    <name type="scientific">Paenibacillus contaminans</name>
    <dbReference type="NCBI Taxonomy" id="450362"/>
    <lineage>
        <taxon>Bacteria</taxon>
        <taxon>Bacillati</taxon>
        <taxon>Bacillota</taxon>
        <taxon>Bacilli</taxon>
        <taxon>Bacillales</taxon>
        <taxon>Paenibacillaceae</taxon>
        <taxon>Paenibacillus</taxon>
    </lineage>
</organism>
<evidence type="ECO:0000256" key="5">
    <source>
        <dbReference type="ARBA" id="ARBA00022989"/>
    </source>
</evidence>
<feature type="transmembrane region" description="Helical" evidence="7">
    <location>
        <begin position="58"/>
        <end position="78"/>
    </location>
</feature>
<dbReference type="Proteomes" id="UP000250369">
    <property type="component" value="Unassembled WGS sequence"/>
</dbReference>
<dbReference type="GO" id="GO:0005886">
    <property type="term" value="C:plasma membrane"/>
    <property type="evidence" value="ECO:0007669"/>
    <property type="project" value="UniProtKB-SubCell"/>
</dbReference>
<evidence type="ECO:0000313" key="8">
    <source>
        <dbReference type="EMBL" id="RAV22286.1"/>
    </source>
</evidence>
<comment type="similarity">
    <text evidence="2">Belongs to the chromate ion transporter (CHR) (TC 2.A.51) family.</text>
</comment>
<dbReference type="GO" id="GO:0015109">
    <property type="term" value="F:chromate transmembrane transporter activity"/>
    <property type="evidence" value="ECO:0007669"/>
    <property type="project" value="InterPro"/>
</dbReference>
<dbReference type="Pfam" id="PF02417">
    <property type="entry name" value="Chromate_transp"/>
    <property type="match status" value="1"/>
</dbReference>
<protein>
    <submittedName>
        <fullName evidence="8">Chromate transporter</fullName>
    </submittedName>
</protein>
<keyword evidence="5 7" id="KW-1133">Transmembrane helix</keyword>
<dbReference type="AlphaFoldDB" id="A0A329MSF4"/>
<accession>A0A329MSF4</accession>
<evidence type="ECO:0000256" key="2">
    <source>
        <dbReference type="ARBA" id="ARBA00005262"/>
    </source>
</evidence>
<evidence type="ECO:0000256" key="4">
    <source>
        <dbReference type="ARBA" id="ARBA00022692"/>
    </source>
</evidence>
<dbReference type="EMBL" id="QMFB01000002">
    <property type="protein sequence ID" value="RAV22286.1"/>
    <property type="molecule type" value="Genomic_DNA"/>
</dbReference>
<evidence type="ECO:0000256" key="6">
    <source>
        <dbReference type="ARBA" id="ARBA00023136"/>
    </source>
</evidence>